<comment type="caution">
    <text evidence="1">The sequence shown here is derived from an EMBL/GenBank/DDBJ whole genome shotgun (WGS) entry which is preliminary data.</text>
</comment>
<protein>
    <submittedName>
        <fullName evidence="1">Uncharacterized protein</fullName>
    </submittedName>
</protein>
<gene>
    <name evidence="1" type="ORF">FHS27_006418</name>
</gene>
<keyword evidence="2" id="KW-1185">Reference proteome</keyword>
<sequence length="34" mass="4042">MDLETTYSDWITYGFPNNTRFDLAGSELQRRSEK</sequence>
<proteinExistence type="predicted"/>
<organism evidence="1 2">
    <name type="scientific">Aporhodopirellula rubra</name>
    <dbReference type="NCBI Taxonomy" id="980271"/>
    <lineage>
        <taxon>Bacteria</taxon>
        <taxon>Pseudomonadati</taxon>
        <taxon>Planctomycetota</taxon>
        <taxon>Planctomycetia</taxon>
        <taxon>Pirellulales</taxon>
        <taxon>Pirellulaceae</taxon>
        <taxon>Aporhodopirellula</taxon>
    </lineage>
</organism>
<dbReference type="Proteomes" id="UP000536179">
    <property type="component" value="Unassembled WGS sequence"/>
</dbReference>
<reference evidence="1 2" key="1">
    <citation type="submission" date="2020-08" db="EMBL/GenBank/DDBJ databases">
        <title>Genomic Encyclopedia of Type Strains, Phase III (KMG-III): the genomes of soil and plant-associated and newly described type strains.</title>
        <authorList>
            <person name="Whitman W."/>
        </authorList>
    </citation>
    <scope>NUCLEOTIDE SEQUENCE [LARGE SCALE GENOMIC DNA]</scope>
    <source>
        <strain evidence="1 2">CECT 8075</strain>
    </source>
</reference>
<dbReference type="EMBL" id="JACHXU010000042">
    <property type="protein sequence ID" value="MBB3210571.1"/>
    <property type="molecule type" value="Genomic_DNA"/>
</dbReference>
<evidence type="ECO:0000313" key="1">
    <source>
        <dbReference type="EMBL" id="MBB3210571.1"/>
    </source>
</evidence>
<name>A0A7W5E5G4_9BACT</name>
<accession>A0A7W5E5G4</accession>
<evidence type="ECO:0000313" key="2">
    <source>
        <dbReference type="Proteomes" id="UP000536179"/>
    </source>
</evidence>
<dbReference type="AlphaFoldDB" id="A0A7W5E5G4"/>